<reference evidence="2" key="1">
    <citation type="journal article" date="2020" name="G3 (Bethesda)">
        <title>High-Quality Assemblies for Three Invasive Social Wasps from the &lt;i&gt;Vespula&lt;/i&gt; Genus.</title>
        <authorList>
            <person name="Harrop T.W.R."/>
            <person name="Guhlin J."/>
            <person name="McLaughlin G.M."/>
            <person name="Permina E."/>
            <person name="Stockwell P."/>
            <person name="Gilligan J."/>
            <person name="Le Lec M.F."/>
            <person name="Gruber M.A.M."/>
            <person name="Quinn O."/>
            <person name="Lovegrove M."/>
            <person name="Duncan E.J."/>
            <person name="Remnant E.J."/>
            <person name="Van Eeckhoven J."/>
            <person name="Graham B."/>
            <person name="Knapp R.A."/>
            <person name="Langford K.W."/>
            <person name="Kronenberg Z."/>
            <person name="Press M.O."/>
            <person name="Eacker S.M."/>
            <person name="Wilson-Rankin E.E."/>
            <person name="Purcell J."/>
            <person name="Lester P.J."/>
            <person name="Dearden P.K."/>
        </authorList>
    </citation>
    <scope>NUCLEOTIDE SEQUENCE</scope>
    <source>
        <strain evidence="2">Linc-1</strain>
    </source>
</reference>
<name>A0A834MXA3_VESGE</name>
<evidence type="ECO:0000313" key="2">
    <source>
        <dbReference type="EMBL" id="KAF7387064.1"/>
    </source>
</evidence>
<evidence type="ECO:0000256" key="1">
    <source>
        <dbReference type="SAM" id="MobiDB-lite"/>
    </source>
</evidence>
<protein>
    <submittedName>
        <fullName evidence="2">Uncharacterized protein</fullName>
    </submittedName>
</protein>
<feature type="region of interest" description="Disordered" evidence="1">
    <location>
        <begin position="56"/>
        <end position="75"/>
    </location>
</feature>
<dbReference type="EMBL" id="JACSDZ010000014">
    <property type="protein sequence ID" value="KAF7387064.1"/>
    <property type="molecule type" value="Genomic_DNA"/>
</dbReference>
<sequence>MGRGGWFTGGFTGKRRRWLFVGGGVKSERGEPVEPLNRVFREIYEIRADKVGNKSKSLKDVAPKKGKSSGMVQWGWDGVMGEGEGHRGMAEEDRPKQWLLVKVSACLRVNRVWQIDAIVEQQLELVCRKQYHGI</sequence>
<dbReference type="Proteomes" id="UP000617340">
    <property type="component" value="Unassembled WGS sequence"/>
</dbReference>
<accession>A0A834MXA3</accession>
<organism evidence="2 3">
    <name type="scientific">Vespula germanica</name>
    <name type="common">German yellow jacket</name>
    <name type="synonym">Paravespula germanica</name>
    <dbReference type="NCBI Taxonomy" id="30212"/>
    <lineage>
        <taxon>Eukaryota</taxon>
        <taxon>Metazoa</taxon>
        <taxon>Ecdysozoa</taxon>
        <taxon>Arthropoda</taxon>
        <taxon>Hexapoda</taxon>
        <taxon>Insecta</taxon>
        <taxon>Pterygota</taxon>
        <taxon>Neoptera</taxon>
        <taxon>Endopterygota</taxon>
        <taxon>Hymenoptera</taxon>
        <taxon>Apocrita</taxon>
        <taxon>Aculeata</taxon>
        <taxon>Vespoidea</taxon>
        <taxon>Vespidae</taxon>
        <taxon>Vespinae</taxon>
        <taxon>Vespula</taxon>
    </lineage>
</organism>
<proteinExistence type="predicted"/>
<dbReference type="AlphaFoldDB" id="A0A834MXA3"/>
<gene>
    <name evidence="2" type="ORF">HZH68_012741</name>
</gene>
<comment type="caution">
    <text evidence="2">The sequence shown here is derived from an EMBL/GenBank/DDBJ whole genome shotgun (WGS) entry which is preliminary data.</text>
</comment>
<evidence type="ECO:0000313" key="3">
    <source>
        <dbReference type="Proteomes" id="UP000617340"/>
    </source>
</evidence>
<keyword evidence="3" id="KW-1185">Reference proteome</keyword>